<dbReference type="EMBL" id="CACRUI010000006">
    <property type="protein sequence ID" value="VYT82597.1"/>
    <property type="molecule type" value="Genomic_DNA"/>
</dbReference>
<sequence length="168" mass="20173">MVTVKRLAIEAITKPMKLKGLTKAVARLDGERLDINLEALFIEFESQRLELDKIAGTKGGYRYFFLCPRCQKRCRVLYKREIAYYCRMCQGIHKQTLNRSKTDCQYYWELALKEARKIDPYFTPKRGGYMFDGFPERPKYMRINTYSKHYRRFRKYVEKGDSLWLKGF</sequence>
<protein>
    <recommendedName>
        <fullName evidence="2">Phage protein</fullName>
    </recommendedName>
</protein>
<proteinExistence type="predicted"/>
<name>A0A6N2ZX47_9STRE</name>
<gene>
    <name evidence="1" type="ORF">SLLFYP71_00782</name>
</gene>
<dbReference type="AlphaFoldDB" id="A0A6N2ZX47"/>
<reference evidence="1" key="1">
    <citation type="submission" date="2019-11" db="EMBL/GenBank/DDBJ databases">
        <authorList>
            <person name="Feng L."/>
        </authorList>
    </citation>
    <scope>NUCLEOTIDE SEQUENCE</scope>
    <source>
        <strain evidence="1">SLutetiensisLFYP71</strain>
    </source>
</reference>
<organism evidence="1">
    <name type="scientific">Streptococcus lutetiensis</name>
    <dbReference type="NCBI Taxonomy" id="150055"/>
    <lineage>
        <taxon>Bacteria</taxon>
        <taxon>Bacillati</taxon>
        <taxon>Bacillota</taxon>
        <taxon>Bacilli</taxon>
        <taxon>Lactobacillales</taxon>
        <taxon>Streptococcaceae</taxon>
        <taxon>Streptococcus</taxon>
    </lineage>
</organism>
<accession>A0A6N2ZX47</accession>
<evidence type="ECO:0008006" key="2">
    <source>
        <dbReference type="Google" id="ProtNLM"/>
    </source>
</evidence>
<evidence type="ECO:0000313" key="1">
    <source>
        <dbReference type="EMBL" id="VYT82597.1"/>
    </source>
</evidence>